<dbReference type="Proteomes" id="UP000316921">
    <property type="component" value="Chromosome"/>
</dbReference>
<evidence type="ECO:0000313" key="2">
    <source>
        <dbReference type="Proteomes" id="UP000316921"/>
    </source>
</evidence>
<protein>
    <submittedName>
        <fullName evidence="1">Uncharacterized protein</fullName>
    </submittedName>
</protein>
<dbReference type="AlphaFoldDB" id="A0A518BFA1"/>
<reference evidence="1 2" key="1">
    <citation type="submission" date="2019-02" db="EMBL/GenBank/DDBJ databases">
        <title>Deep-cultivation of Planctomycetes and their phenomic and genomic characterization uncovers novel biology.</title>
        <authorList>
            <person name="Wiegand S."/>
            <person name="Jogler M."/>
            <person name="Boedeker C."/>
            <person name="Pinto D."/>
            <person name="Vollmers J."/>
            <person name="Rivas-Marin E."/>
            <person name="Kohn T."/>
            <person name="Peeters S.H."/>
            <person name="Heuer A."/>
            <person name="Rast P."/>
            <person name="Oberbeckmann S."/>
            <person name="Bunk B."/>
            <person name="Jeske O."/>
            <person name="Meyerdierks A."/>
            <person name="Storesund J.E."/>
            <person name="Kallscheuer N."/>
            <person name="Luecker S."/>
            <person name="Lage O.M."/>
            <person name="Pohl T."/>
            <person name="Merkel B.J."/>
            <person name="Hornburger P."/>
            <person name="Mueller R.-W."/>
            <person name="Bruemmer F."/>
            <person name="Labrenz M."/>
            <person name="Spormann A.M."/>
            <person name="Op den Camp H."/>
            <person name="Overmann J."/>
            <person name="Amann R."/>
            <person name="Jetten M.S.M."/>
            <person name="Mascher T."/>
            <person name="Medema M.H."/>
            <person name="Devos D.P."/>
            <person name="Kaster A.-K."/>
            <person name="Ovreas L."/>
            <person name="Rohde M."/>
            <person name="Galperin M.Y."/>
            <person name="Jogler C."/>
        </authorList>
    </citation>
    <scope>NUCLEOTIDE SEQUENCE [LARGE SCALE GENOMIC DNA]</scope>
    <source>
        <strain evidence="1 2">Pla133</strain>
    </source>
</reference>
<sequence>MRRPDGSSAAGAEVRLAGVSAWSAIADGGGRVQFAAATVDAARRHSDPPLVVATLRGFGERGRYLAEGVARIELTLDDPWSACIAVVSASGAPVDEVDLRWHSATSQGPWVGVERSRLGPGQFLLENLEAERGILMVEAPGRQAAVVELVAARVADSRALPVDRIVLGSGGPVTVEVVDDLGQPLAGAQLTQTIHTPSEAAGALSAHLEYITDEAGRAQVEAVPASNGSGGSLIAVRCEGHREAIVIVDRSQFDAGRIVVELERAARLRVRVVDAEGRGVSGFAVLSEFNDHDSRARRAGVIFGDLVGVDDGGYGVFERAPARQRLELRVLSSGHVGLDEPDLWSREIRRLEPGREREEIVVLEDRLRVDVDLRGGDGRPIAGVVTLTPAWAVDRRQASRERQSVRVEAGRSACLCVRTGSYVVRIAPHNWIDGVEQAVEIESDTRSLELVVESLEEVAGRLVDALGQPLAGERIGLSVKHRLPVFAATDEIGRFRFRGVLTAPSALVFEGPGGAQLSTALDGAIGELGDVVWPR</sequence>
<dbReference type="EMBL" id="CP036287">
    <property type="protein sequence ID" value="QDU65658.1"/>
    <property type="molecule type" value="Genomic_DNA"/>
</dbReference>
<proteinExistence type="predicted"/>
<name>A0A518BFA1_9BACT</name>
<accession>A0A518BFA1</accession>
<organism evidence="1 2">
    <name type="scientific">Engelhardtia mirabilis</name>
    <dbReference type="NCBI Taxonomy" id="2528011"/>
    <lineage>
        <taxon>Bacteria</taxon>
        <taxon>Pseudomonadati</taxon>
        <taxon>Planctomycetota</taxon>
        <taxon>Planctomycetia</taxon>
        <taxon>Planctomycetia incertae sedis</taxon>
        <taxon>Engelhardtia</taxon>
    </lineage>
</organism>
<dbReference type="KEGG" id="pbap:Pla133_07230"/>
<dbReference type="RefSeq" id="WP_145062474.1">
    <property type="nucleotide sequence ID" value="NZ_CP036287.1"/>
</dbReference>
<evidence type="ECO:0000313" key="1">
    <source>
        <dbReference type="EMBL" id="QDU65658.1"/>
    </source>
</evidence>
<keyword evidence="2" id="KW-1185">Reference proteome</keyword>
<gene>
    <name evidence="1" type="ORF">Pla133_07230</name>
</gene>